<dbReference type="EMBL" id="CP147982">
    <property type="protein sequence ID" value="WXK75414.1"/>
    <property type="molecule type" value="Genomic_DNA"/>
</dbReference>
<reference evidence="2 3" key="1">
    <citation type="submission" date="2024-03" db="EMBL/GenBank/DDBJ databases">
        <title>The complete genome of Streptomyces sirii sp.nov.</title>
        <authorList>
            <person name="Zakalyukina Y.V."/>
            <person name="Belik A.R."/>
            <person name="Biryukov M.V."/>
            <person name="Baturina O.A."/>
            <person name="Kabilov M.R."/>
        </authorList>
    </citation>
    <scope>NUCLEOTIDE SEQUENCE [LARGE SCALE GENOMIC DNA]</scope>
    <source>
        <strain evidence="2 3">BP-8</strain>
    </source>
</reference>
<gene>
    <name evidence="2" type="ORF">WAB15_05255</name>
</gene>
<evidence type="ECO:0008006" key="4">
    <source>
        <dbReference type="Google" id="ProtNLM"/>
    </source>
</evidence>
<keyword evidence="3" id="KW-1185">Reference proteome</keyword>
<dbReference type="Proteomes" id="UP001626628">
    <property type="component" value="Chromosome"/>
</dbReference>
<proteinExistence type="predicted"/>
<name>A0ABZ2QK75_9ACTN</name>
<keyword evidence="1" id="KW-0732">Signal</keyword>
<feature type="chain" id="PRO_5046882331" description="ATP-binding protein" evidence="1">
    <location>
        <begin position="28"/>
        <end position="92"/>
    </location>
</feature>
<organism evidence="2 3">
    <name type="scientific">Streptomyces sirii</name>
    <dbReference type="NCBI Taxonomy" id="3127701"/>
    <lineage>
        <taxon>Bacteria</taxon>
        <taxon>Bacillati</taxon>
        <taxon>Actinomycetota</taxon>
        <taxon>Actinomycetes</taxon>
        <taxon>Kitasatosporales</taxon>
        <taxon>Streptomycetaceae</taxon>
        <taxon>Streptomyces</taxon>
    </lineage>
</organism>
<evidence type="ECO:0000256" key="1">
    <source>
        <dbReference type="SAM" id="SignalP"/>
    </source>
</evidence>
<accession>A0ABZ2QK75</accession>
<sequence length="92" mass="8999">MKRTRLAASTGALATVLVLFGGPAAVADDGPLLKSKNQAGVSVGSLLDIGAKTVTTTGGSTTDTKINTAGVNLDTDADVDLDLAASLLASLG</sequence>
<feature type="signal peptide" evidence="1">
    <location>
        <begin position="1"/>
        <end position="27"/>
    </location>
</feature>
<dbReference type="RefSeq" id="WP_407285498.1">
    <property type="nucleotide sequence ID" value="NZ_CP147982.1"/>
</dbReference>
<protein>
    <recommendedName>
        <fullName evidence="4">ATP-binding protein</fullName>
    </recommendedName>
</protein>
<evidence type="ECO:0000313" key="2">
    <source>
        <dbReference type="EMBL" id="WXK75414.1"/>
    </source>
</evidence>
<evidence type="ECO:0000313" key="3">
    <source>
        <dbReference type="Proteomes" id="UP001626628"/>
    </source>
</evidence>